<dbReference type="SUPFAM" id="SSF47923">
    <property type="entry name" value="Ypt/Rab-GAP domain of gyp1p"/>
    <property type="match status" value="2"/>
</dbReference>
<dbReference type="PANTHER" id="PTHR47219:SF9">
    <property type="entry name" value="GTPASE ACTIVATING PROTEIN AND CENTROSOME-ASSOCIATED, ISOFORM B"/>
    <property type="match status" value="1"/>
</dbReference>
<feature type="region of interest" description="Disordered" evidence="1">
    <location>
        <begin position="363"/>
        <end position="384"/>
    </location>
</feature>
<feature type="region of interest" description="Disordered" evidence="1">
    <location>
        <begin position="1"/>
        <end position="85"/>
    </location>
</feature>
<dbReference type="InterPro" id="IPR035969">
    <property type="entry name" value="Rab-GAP_TBC_sf"/>
</dbReference>
<evidence type="ECO:0000313" key="3">
    <source>
        <dbReference type="EMBL" id="KAK3052763.1"/>
    </source>
</evidence>
<sequence>MDVRSLGAMRKRPTTSHDNARLQSVRYEDAKNGVPPVPVTSINPPKPAPSPHTAAATLREQMHARRPRTSPSPSPRIFDPRIFDPVKRDSGIAPSVSTVGRTSYAESNFSGSNAVAGAAKEPNLPTILVQDEEPPTIITKSKSPFARRKSSDKLQGKRSQSTSRGVERIASFKGMQTGIPSANLDDIELQDLATDRIQFSKRGSLLLGGKKMNGLSTSQDRRQIRTNRTVSPPTARKQEAPAQRTMPESGQTRTNGAVSPPAATREEPTMGTPSPTEEMSRPGLVSGRRKPSMQMLHAAIQGGRVLSAEEITFSMKVRSMYDAGDEKAAEWVAPVRNGESSAEASGSSTPDMSIDGIIVGKQRKKEHNVHPALRSPTPDLRTTYNKEPTELAGGIEDWDNVQGAEVDRYGFIHHQSRAGTPTSPPIGSGMQRVATSLRVESDQPRRARGLMRGPSTATRTSRSVPPRPSNEHTIKNGSMHSVQSNRSIGRLNSGNPFRSRTRKTLDEAGDMLTLPRGLADIAEQEDAGRTASTMKRKEWQREAKWQGMARAIPDHRRTGNKGGGMRFEFDTNDQKLVSRTWKGIPDRWRATAWYSFLAASASKRGITTTDDELIDRYSKLQDESSADDVQIDVDVPRTINMHIMFRRRYRGGQRLLFRVLHAISLHFPDTGYVQGMASLAATLLCYYDEERAFIMMVRLWQLRGLEQLFQAGFEGLMTALSDFETDWLKGGDVAQKLEELGITSTAYGTRWYLTLFNMSIPFPAQLRVWDAFMLLGDASPVGTGKFGGADLDVLHATSAALIDATREIILDSDFENAMKVLTSFVPVKDEDLLMRVARTEWKLRKKRAG</sequence>
<dbReference type="Gene3D" id="1.10.472.80">
    <property type="entry name" value="Ypt/Rab-GAP domain of gyp1p, domain 3"/>
    <property type="match status" value="1"/>
</dbReference>
<accession>A0AAJ0DFB7</accession>
<dbReference type="PANTHER" id="PTHR47219">
    <property type="entry name" value="RAB GTPASE-ACTIVATING PROTEIN 1-LIKE"/>
    <property type="match status" value="1"/>
</dbReference>
<proteinExistence type="predicted"/>
<dbReference type="FunFam" id="1.10.8.270:FF:000023">
    <property type="entry name" value="TBC domain-containing protein C1778.09"/>
    <property type="match status" value="1"/>
</dbReference>
<feature type="compositionally biased region" description="Basic and acidic residues" evidence="1">
    <location>
        <begin position="535"/>
        <end position="544"/>
    </location>
</feature>
<evidence type="ECO:0000259" key="2">
    <source>
        <dbReference type="PROSITE" id="PS50086"/>
    </source>
</evidence>
<dbReference type="GO" id="GO:0031267">
    <property type="term" value="F:small GTPase binding"/>
    <property type="evidence" value="ECO:0007669"/>
    <property type="project" value="TreeGrafter"/>
</dbReference>
<evidence type="ECO:0000313" key="4">
    <source>
        <dbReference type="Proteomes" id="UP001271007"/>
    </source>
</evidence>
<dbReference type="EMBL" id="JAWDJX010000019">
    <property type="protein sequence ID" value="KAK3052763.1"/>
    <property type="molecule type" value="Genomic_DNA"/>
</dbReference>
<dbReference type="Gene3D" id="1.10.8.270">
    <property type="entry name" value="putative rabgap domain of human tbc1 domain family member 14 like domains"/>
    <property type="match status" value="1"/>
</dbReference>
<dbReference type="InterPro" id="IPR000195">
    <property type="entry name" value="Rab-GAP-TBC_dom"/>
</dbReference>
<feature type="domain" description="Rab-GAP TBC" evidence="2">
    <location>
        <begin position="583"/>
        <end position="776"/>
    </location>
</feature>
<dbReference type="GO" id="GO:0005096">
    <property type="term" value="F:GTPase activator activity"/>
    <property type="evidence" value="ECO:0007669"/>
    <property type="project" value="TreeGrafter"/>
</dbReference>
<feature type="region of interest" description="Disordered" evidence="1">
    <location>
        <begin position="209"/>
        <end position="288"/>
    </location>
</feature>
<feature type="region of interest" description="Disordered" evidence="1">
    <location>
        <begin position="143"/>
        <end position="180"/>
    </location>
</feature>
<feature type="region of interest" description="Disordered" evidence="1">
    <location>
        <begin position="437"/>
        <end position="501"/>
    </location>
</feature>
<dbReference type="FunFam" id="1.10.472.80:FF:000055">
    <property type="entry name" value="TBC domain-containing protein C1778.09"/>
    <property type="match status" value="1"/>
</dbReference>
<keyword evidence="4" id="KW-1185">Reference proteome</keyword>
<dbReference type="PROSITE" id="PS50086">
    <property type="entry name" value="TBC_RABGAP"/>
    <property type="match status" value="1"/>
</dbReference>
<gene>
    <name evidence="3" type="ORF">LTR09_006246</name>
</gene>
<name>A0AAJ0DFB7_9PEZI</name>
<protein>
    <recommendedName>
        <fullName evidence="2">Rab-GAP TBC domain-containing protein</fullName>
    </recommendedName>
</protein>
<dbReference type="SMART" id="SM00164">
    <property type="entry name" value="TBC"/>
    <property type="match status" value="1"/>
</dbReference>
<dbReference type="InterPro" id="IPR050302">
    <property type="entry name" value="Rab_GAP_TBC_domain"/>
</dbReference>
<reference evidence="3" key="1">
    <citation type="submission" date="2023-04" db="EMBL/GenBank/DDBJ databases">
        <title>Black Yeasts Isolated from many extreme environments.</title>
        <authorList>
            <person name="Coleine C."/>
            <person name="Stajich J.E."/>
            <person name="Selbmann L."/>
        </authorList>
    </citation>
    <scope>NUCLEOTIDE SEQUENCE</scope>
    <source>
        <strain evidence="3">CCFEE 5312</strain>
    </source>
</reference>
<organism evidence="3 4">
    <name type="scientific">Extremus antarcticus</name>
    <dbReference type="NCBI Taxonomy" id="702011"/>
    <lineage>
        <taxon>Eukaryota</taxon>
        <taxon>Fungi</taxon>
        <taxon>Dikarya</taxon>
        <taxon>Ascomycota</taxon>
        <taxon>Pezizomycotina</taxon>
        <taxon>Dothideomycetes</taxon>
        <taxon>Dothideomycetidae</taxon>
        <taxon>Mycosphaerellales</taxon>
        <taxon>Extremaceae</taxon>
        <taxon>Extremus</taxon>
    </lineage>
</organism>
<dbReference type="Proteomes" id="UP001271007">
    <property type="component" value="Unassembled WGS sequence"/>
</dbReference>
<feature type="region of interest" description="Disordered" evidence="1">
    <location>
        <begin position="524"/>
        <end position="545"/>
    </location>
</feature>
<feature type="compositionally biased region" description="Polar residues" evidence="1">
    <location>
        <begin position="475"/>
        <end position="498"/>
    </location>
</feature>
<evidence type="ECO:0000256" key="1">
    <source>
        <dbReference type="SAM" id="MobiDB-lite"/>
    </source>
</evidence>
<dbReference type="AlphaFoldDB" id="A0AAJ0DFB7"/>
<comment type="caution">
    <text evidence="3">The sequence shown here is derived from an EMBL/GenBank/DDBJ whole genome shotgun (WGS) entry which is preliminary data.</text>
</comment>
<feature type="compositionally biased region" description="Polar residues" evidence="1">
    <location>
        <begin position="246"/>
        <end position="257"/>
    </location>
</feature>
<dbReference type="Pfam" id="PF00566">
    <property type="entry name" value="RabGAP-TBC"/>
    <property type="match status" value="1"/>
</dbReference>